<dbReference type="Gene3D" id="3.30.2020.10">
    <property type="entry name" value="NE0471-like N-terminal domain"/>
    <property type="match status" value="1"/>
</dbReference>
<gene>
    <name evidence="1" type="ORF">CLPA_c06830</name>
    <name evidence="2" type="ORF">CP6013_02467</name>
</gene>
<dbReference type="EMBL" id="JPGY02000001">
    <property type="protein sequence ID" value="KRU13219.1"/>
    <property type="molecule type" value="Genomic_DNA"/>
</dbReference>
<name>A0A0H3J4E2_CLOPA</name>
<dbReference type="KEGG" id="cpat:CLPA_c06830"/>
<proteinExistence type="predicted"/>
<sequence length="87" mass="10239">MQSPDIKSVEILKEYSLILTFTNGEIKIFNMKPYLKYPIFKPLNNENEFKMFSIIDGTIEWNCGAELSIDTFYLGSKKFNKEELKEM</sequence>
<organism evidence="1 4">
    <name type="scientific">Clostridium pasteurianum DSM 525 = ATCC 6013</name>
    <dbReference type="NCBI Taxonomy" id="1262449"/>
    <lineage>
        <taxon>Bacteria</taxon>
        <taxon>Bacillati</taxon>
        <taxon>Bacillota</taxon>
        <taxon>Clostridia</taxon>
        <taxon>Eubacteriales</taxon>
        <taxon>Clostridiaceae</taxon>
        <taxon>Clostridium</taxon>
    </lineage>
</organism>
<dbReference type="Proteomes" id="UP000028042">
    <property type="component" value="Unassembled WGS sequence"/>
</dbReference>
<reference evidence="2" key="2">
    <citation type="submission" date="2015-10" db="EMBL/GenBank/DDBJ databases">
        <title>Improved Draft Genome Sequence of Clostridium pasteurianum Strain ATCC 6013 (DSM 525) Using a Hybrid Next-Generation Sequencing Approach.</title>
        <authorList>
            <person name="Pyne M.E."/>
            <person name="Utturkar S.M."/>
            <person name="Brown S.D."/>
            <person name="Moo-Young M."/>
            <person name="Chung D.A."/>
            <person name="Chou P.C."/>
        </authorList>
    </citation>
    <scope>NUCLEOTIDE SEQUENCE</scope>
    <source>
        <strain evidence="2">ATCC 6013</strain>
    </source>
</reference>
<dbReference type="AlphaFoldDB" id="A0A0H3J4E2"/>
<dbReference type="InterPro" id="IPR036782">
    <property type="entry name" value="NE0471-like_N"/>
</dbReference>
<evidence type="ECO:0000313" key="3">
    <source>
        <dbReference type="Proteomes" id="UP000028042"/>
    </source>
</evidence>
<dbReference type="InterPro" id="IPR018841">
    <property type="entry name" value="DUF2442"/>
</dbReference>
<accession>A0A0H3J4E2</accession>
<protein>
    <recommendedName>
        <fullName evidence="5">DUF2442 domain-containing protein</fullName>
    </recommendedName>
</protein>
<evidence type="ECO:0000313" key="4">
    <source>
        <dbReference type="Proteomes" id="UP000030905"/>
    </source>
</evidence>
<dbReference type="Proteomes" id="UP000030905">
    <property type="component" value="Chromosome"/>
</dbReference>
<keyword evidence="4" id="KW-1185">Reference proteome</keyword>
<evidence type="ECO:0008006" key="5">
    <source>
        <dbReference type="Google" id="ProtNLM"/>
    </source>
</evidence>
<dbReference type="RefSeq" id="WP_004455497.1">
    <property type="nucleotide sequence ID" value="NZ_ANZB01000010.1"/>
</dbReference>
<dbReference type="PATRIC" id="fig|1262449.3.peg.2890"/>
<evidence type="ECO:0000313" key="1">
    <source>
        <dbReference type="EMBL" id="AJA50771.1"/>
    </source>
</evidence>
<evidence type="ECO:0000313" key="2">
    <source>
        <dbReference type="EMBL" id="KRU13219.1"/>
    </source>
</evidence>
<dbReference type="KEGG" id="cpae:CPAST_c06830"/>
<dbReference type="SUPFAM" id="SSF143880">
    <property type="entry name" value="NE0471 N-terminal domain-like"/>
    <property type="match status" value="1"/>
</dbReference>
<dbReference type="Pfam" id="PF10387">
    <property type="entry name" value="DUF2442"/>
    <property type="match status" value="1"/>
</dbReference>
<reference evidence="2 3" key="3">
    <citation type="journal article" name="Genome Announc.">
        <title>Improved Draft Genome Sequence of Clostridium pasteurianum Strain ATCC 6013 (DSM 525) Using a Hybrid Next-Generation Sequencing Approach.</title>
        <authorList>
            <person name="Pyne M.E."/>
            <person name="Utturkar S."/>
            <person name="Brown S.D."/>
            <person name="Moo-Young M."/>
            <person name="Chung D.A."/>
            <person name="Chou C.P."/>
        </authorList>
    </citation>
    <scope>NUCLEOTIDE SEQUENCE [LARGE SCALE GENOMIC DNA]</scope>
    <source>
        <strain evidence="2 3">ATCC 6013</strain>
    </source>
</reference>
<dbReference type="GeneID" id="93072900"/>
<reference evidence="1 4" key="1">
    <citation type="journal article" date="2015" name="Genome Announc.">
        <title>Complete Genome Sequence of the Nitrogen-Fixing and Solvent-Producing Clostridium pasteurianum DSM 525.</title>
        <authorList>
            <person name="Poehlein A."/>
            <person name="Grosse-Honebrink A."/>
            <person name="Zhang Y."/>
            <person name="Minton N.P."/>
            <person name="Daniel R."/>
        </authorList>
    </citation>
    <scope>NUCLEOTIDE SEQUENCE [LARGE SCALE GENOMIC DNA]</scope>
    <source>
        <strain evidence="1">DSM 525</strain>
        <strain evidence="4">DSM 525 / ATCC 6013</strain>
    </source>
</reference>
<dbReference type="eggNOG" id="ENOG5032ZE7">
    <property type="taxonomic scope" value="Bacteria"/>
</dbReference>
<dbReference type="EMBL" id="CP009268">
    <property type="protein sequence ID" value="AJA50771.1"/>
    <property type="molecule type" value="Genomic_DNA"/>
</dbReference>